<dbReference type="CDD" id="cd06848">
    <property type="entry name" value="GCS_H"/>
    <property type="match status" value="1"/>
</dbReference>
<feature type="domain" description="Lipoyl-binding" evidence="5">
    <location>
        <begin position="21"/>
        <end position="103"/>
    </location>
</feature>
<comment type="similarity">
    <text evidence="1 3">Belongs to the GcvH family.</text>
</comment>
<protein>
    <recommendedName>
        <fullName evidence="3">Glycine cleavage system H protein</fullName>
    </recommendedName>
</protein>
<reference evidence="6 7" key="1">
    <citation type="submission" date="2020-08" db="EMBL/GenBank/DDBJ databases">
        <title>Acidobacteriota in marine sediments use diverse sulfur dissimilation pathways.</title>
        <authorList>
            <person name="Wasmund K."/>
        </authorList>
    </citation>
    <scope>NUCLEOTIDE SEQUENCE [LARGE SCALE GENOMIC DNA]</scope>
    <source>
        <strain evidence="6">MAG AM4</strain>
    </source>
</reference>
<comment type="subunit">
    <text evidence="3">The glycine cleavage system is composed of four proteins: P, T, L and H.</text>
</comment>
<proteinExistence type="inferred from homology"/>
<comment type="function">
    <text evidence="3">The glycine cleavage system catalyzes the degradation of glycine. The H protein shuttles the methylamine group of glycine from the P protein to the T protein.</text>
</comment>
<gene>
    <name evidence="3 6" type="primary">gcvH</name>
    <name evidence="6" type="ORF">IFK94_08960</name>
</gene>
<evidence type="ECO:0000256" key="4">
    <source>
        <dbReference type="PIRSR" id="PIRSR617453-50"/>
    </source>
</evidence>
<organism evidence="6 7">
    <name type="scientific">Candidatus Polarisedimenticola svalbardensis</name>
    <dbReference type="NCBI Taxonomy" id="2886004"/>
    <lineage>
        <taxon>Bacteria</taxon>
        <taxon>Pseudomonadati</taxon>
        <taxon>Acidobacteriota</taxon>
        <taxon>Candidatus Polarisedimenticolia</taxon>
        <taxon>Candidatus Polarisedimenticolales</taxon>
        <taxon>Candidatus Polarisedimenticolaceae</taxon>
        <taxon>Candidatus Polarisedimenticola</taxon>
    </lineage>
</organism>
<evidence type="ECO:0000256" key="2">
    <source>
        <dbReference type="ARBA" id="ARBA00022823"/>
    </source>
</evidence>
<name>A0A8J6Y508_9BACT</name>
<keyword evidence="2 3" id="KW-0450">Lipoyl</keyword>
<dbReference type="EMBL" id="JACXWD010000026">
    <property type="protein sequence ID" value="MBD3868244.1"/>
    <property type="molecule type" value="Genomic_DNA"/>
</dbReference>
<dbReference type="Pfam" id="PF01597">
    <property type="entry name" value="GCV_H"/>
    <property type="match status" value="1"/>
</dbReference>
<comment type="cofactor">
    <cofactor evidence="3">
        <name>(R)-lipoate</name>
        <dbReference type="ChEBI" id="CHEBI:83088"/>
    </cofactor>
    <text evidence="3">Binds 1 lipoyl cofactor covalently.</text>
</comment>
<dbReference type="Proteomes" id="UP000648239">
    <property type="component" value="Unassembled WGS sequence"/>
</dbReference>
<dbReference type="PANTHER" id="PTHR11715:SF3">
    <property type="entry name" value="GLYCINE CLEAVAGE SYSTEM H PROTEIN-RELATED"/>
    <property type="match status" value="1"/>
</dbReference>
<dbReference type="SUPFAM" id="SSF51230">
    <property type="entry name" value="Single hybrid motif"/>
    <property type="match status" value="1"/>
</dbReference>
<dbReference type="GO" id="GO:0005737">
    <property type="term" value="C:cytoplasm"/>
    <property type="evidence" value="ECO:0007669"/>
    <property type="project" value="TreeGrafter"/>
</dbReference>
<evidence type="ECO:0000313" key="7">
    <source>
        <dbReference type="Proteomes" id="UP000648239"/>
    </source>
</evidence>
<dbReference type="PROSITE" id="PS00189">
    <property type="entry name" value="LIPOYL"/>
    <property type="match status" value="1"/>
</dbReference>
<evidence type="ECO:0000256" key="1">
    <source>
        <dbReference type="ARBA" id="ARBA00009249"/>
    </source>
</evidence>
<dbReference type="InterPro" id="IPR033753">
    <property type="entry name" value="GCV_H/Fam206"/>
</dbReference>
<dbReference type="NCBIfam" id="NF002270">
    <property type="entry name" value="PRK01202.1"/>
    <property type="match status" value="1"/>
</dbReference>
<dbReference type="InterPro" id="IPR003016">
    <property type="entry name" value="2-oxoA_DH_lipoyl-BS"/>
</dbReference>
<evidence type="ECO:0000313" key="6">
    <source>
        <dbReference type="EMBL" id="MBD3868244.1"/>
    </source>
</evidence>
<comment type="caution">
    <text evidence="6">The sequence shown here is derived from an EMBL/GenBank/DDBJ whole genome shotgun (WGS) entry which is preliminary data.</text>
</comment>
<dbReference type="AlphaFoldDB" id="A0A8J6Y508"/>
<evidence type="ECO:0000259" key="5">
    <source>
        <dbReference type="PROSITE" id="PS50968"/>
    </source>
</evidence>
<dbReference type="HAMAP" id="MF_00272">
    <property type="entry name" value="GcvH"/>
    <property type="match status" value="1"/>
</dbReference>
<dbReference type="InterPro" id="IPR017453">
    <property type="entry name" value="GCV_H_sub"/>
</dbReference>
<dbReference type="PANTHER" id="PTHR11715">
    <property type="entry name" value="GLYCINE CLEAVAGE SYSTEM H PROTEIN"/>
    <property type="match status" value="1"/>
</dbReference>
<dbReference type="PROSITE" id="PS50968">
    <property type="entry name" value="BIOTINYL_LIPOYL"/>
    <property type="match status" value="1"/>
</dbReference>
<dbReference type="InterPro" id="IPR002930">
    <property type="entry name" value="GCV_H"/>
</dbReference>
<evidence type="ECO:0000256" key="3">
    <source>
        <dbReference type="HAMAP-Rule" id="MF_00272"/>
    </source>
</evidence>
<accession>A0A8J6Y508</accession>
<dbReference type="GO" id="GO:0019464">
    <property type="term" value="P:glycine decarboxylation via glycine cleavage system"/>
    <property type="evidence" value="ECO:0007669"/>
    <property type="project" value="UniProtKB-UniRule"/>
</dbReference>
<dbReference type="GO" id="GO:0005960">
    <property type="term" value="C:glycine cleavage complex"/>
    <property type="evidence" value="ECO:0007669"/>
    <property type="project" value="InterPro"/>
</dbReference>
<feature type="modified residue" description="N6-lipoyllysine" evidence="3 4">
    <location>
        <position position="62"/>
    </location>
</feature>
<dbReference type="InterPro" id="IPR000089">
    <property type="entry name" value="Biotin_lipoyl"/>
</dbReference>
<dbReference type="Gene3D" id="2.40.50.100">
    <property type="match status" value="1"/>
</dbReference>
<dbReference type="GO" id="GO:0009249">
    <property type="term" value="P:protein lipoylation"/>
    <property type="evidence" value="ECO:0007669"/>
    <property type="project" value="TreeGrafter"/>
</dbReference>
<dbReference type="NCBIfam" id="TIGR00527">
    <property type="entry name" value="gcvH"/>
    <property type="match status" value="1"/>
</dbReference>
<dbReference type="InterPro" id="IPR011053">
    <property type="entry name" value="Single_hybrid_motif"/>
</dbReference>
<sequence>MFPDNYKYTKDHEWVAVDGDIGTIGITDYAQKELGDIVFVELPEVGQELKAGETLGNIESVKAVSELFSPVTGVVLEINEALEEQAEIVNQDPHGGGWIVRIKLAEPGELDELMDAEAYGSLVG</sequence>